<dbReference type="SUPFAM" id="SSF49842">
    <property type="entry name" value="TNF-like"/>
    <property type="match status" value="1"/>
</dbReference>
<evidence type="ECO:0000313" key="3">
    <source>
        <dbReference type="Proteomes" id="UP000789833"/>
    </source>
</evidence>
<evidence type="ECO:0000259" key="1">
    <source>
        <dbReference type="PROSITE" id="PS50871"/>
    </source>
</evidence>
<dbReference type="RefSeq" id="WP_230500281.1">
    <property type="nucleotide sequence ID" value="NZ_CAKJTJ010000004.1"/>
</dbReference>
<dbReference type="EMBL" id="CAKJTJ010000004">
    <property type="protein sequence ID" value="CAG9620348.1"/>
    <property type="molecule type" value="Genomic_DNA"/>
</dbReference>
<evidence type="ECO:0000313" key="2">
    <source>
        <dbReference type="EMBL" id="CAG9620348.1"/>
    </source>
</evidence>
<dbReference type="Pfam" id="PF00386">
    <property type="entry name" value="C1q"/>
    <property type="match status" value="1"/>
</dbReference>
<reference evidence="2 3" key="1">
    <citation type="submission" date="2021-10" db="EMBL/GenBank/DDBJ databases">
        <authorList>
            <person name="Criscuolo A."/>
        </authorList>
    </citation>
    <scope>NUCLEOTIDE SEQUENCE [LARGE SCALE GENOMIC DNA]</scope>
    <source>
        <strain evidence="3">CIP 111883</strain>
    </source>
</reference>
<name>A0ABN8ABF2_9BACI</name>
<proteinExistence type="predicted"/>
<dbReference type="PROSITE" id="PS50871">
    <property type="entry name" value="C1Q"/>
    <property type="match status" value="1"/>
</dbReference>
<dbReference type="Gene3D" id="2.60.120.40">
    <property type="match status" value="1"/>
</dbReference>
<dbReference type="InterPro" id="IPR001073">
    <property type="entry name" value="C1q_dom"/>
</dbReference>
<dbReference type="Proteomes" id="UP000789833">
    <property type="component" value="Unassembled WGS sequence"/>
</dbReference>
<sequence length="177" mass="19797">MKYYYYKNDVAAARCRKPHKDCKDITINVDCGKKRDKDETVAFRAVKETNQTVQANVPVKITFEEEQFDFGNIYNNTTSTFVPRESGVYYVASSFTFSPNNNVGYRTRVDIVVNGTTVAADNDFWNLPNVLNIVHVSAVLNLQAGDLVEIFGQSTTSGTIVSDFEAISTSFEAFKVS</sequence>
<comment type="caution">
    <text evidence="2">The sequence shown here is derived from an EMBL/GenBank/DDBJ whole genome shotgun (WGS) entry which is preliminary data.</text>
</comment>
<gene>
    <name evidence="2" type="ORF">BACCIP111883_01116</name>
</gene>
<organism evidence="2 3">
    <name type="scientific">Sutcliffiella rhizosphaerae</name>
    <dbReference type="NCBI Taxonomy" id="2880967"/>
    <lineage>
        <taxon>Bacteria</taxon>
        <taxon>Bacillati</taxon>
        <taxon>Bacillota</taxon>
        <taxon>Bacilli</taxon>
        <taxon>Bacillales</taxon>
        <taxon>Bacillaceae</taxon>
        <taxon>Sutcliffiella</taxon>
    </lineage>
</organism>
<feature type="domain" description="C1q" evidence="1">
    <location>
        <begin position="36"/>
        <end position="177"/>
    </location>
</feature>
<accession>A0ABN8ABF2</accession>
<keyword evidence="3" id="KW-1185">Reference proteome</keyword>
<dbReference type="InterPro" id="IPR008983">
    <property type="entry name" value="Tumour_necrosis_fac-like_dom"/>
</dbReference>
<protein>
    <recommendedName>
        <fullName evidence="1">C1q domain-containing protein</fullName>
    </recommendedName>
</protein>